<dbReference type="AlphaFoldDB" id="A0AAD8XX39"/>
<feature type="compositionally biased region" description="Polar residues" evidence="2">
    <location>
        <begin position="23"/>
        <end position="32"/>
    </location>
</feature>
<feature type="compositionally biased region" description="Polar residues" evidence="2">
    <location>
        <begin position="137"/>
        <end position="155"/>
    </location>
</feature>
<dbReference type="Proteomes" id="UP001224775">
    <property type="component" value="Unassembled WGS sequence"/>
</dbReference>
<accession>A0AAD8XX39</accession>
<sequence length="401" mass="44266">MEEACGDDNNQRSSIALDDSRFSHANATNVNHKSMVDDDKYNGVKSDEEVSDSDATKELEEETMGSRATTTRSNSTIEEDILSSKESSAKTDNGSNDNEEGDNHDHDTCALGSGKSNESSLQAVETRNESNHHRLQYNPSFFPSSTQSNGTVARTSRNEKQDEYVKKGARVKALLASALQAVADGLGKGGNSTAADRSDNDGDEVDVGDKSRKTDADFVHVQDLAQKKSEECITLKRKLEECQLQIQCLHNECSASEQNSSQTQSKIDRTLEALKIAGANAANARAEADAANARAESLNRQLNDLQAVIEDTKNCMEIVRRENDEVSHAARSVEGRLIQVESELTRAARVKRDAEEERDVLKTRAEKSEKLANVLQDKVNDYEDEIRHLKKDVVEMDELEQ</sequence>
<organism evidence="3 4">
    <name type="scientific">Skeletonema marinoi</name>
    <dbReference type="NCBI Taxonomy" id="267567"/>
    <lineage>
        <taxon>Eukaryota</taxon>
        <taxon>Sar</taxon>
        <taxon>Stramenopiles</taxon>
        <taxon>Ochrophyta</taxon>
        <taxon>Bacillariophyta</taxon>
        <taxon>Coscinodiscophyceae</taxon>
        <taxon>Thalassiosirophycidae</taxon>
        <taxon>Thalassiosirales</taxon>
        <taxon>Skeletonemataceae</taxon>
        <taxon>Skeletonema</taxon>
        <taxon>Skeletonema marinoi-dohrnii complex</taxon>
    </lineage>
</organism>
<evidence type="ECO:0000313" key="3">
    <source>
        <dbReference type="EMBL" id="KAK1735293.1"/>
    </source>
</evidence>
<keyword evidence="4" id="KW-1185">Reference proteome</keyword>
<name>A0AAD8XX39_9STRA</name>
<evidence type="ECO:0000313" key="4">
    <source>
        <dbReference type="Proteomes" id="UP001224775"/>
    </source>
</evidence>
<feature type="region of interest" description="Disordered" evidence="2">
    <location>
        <begin position="188"/>
        <end position="211"/>
    </location>
</feature>
<dbReference type="SUPFAM" id="SSF57997">
    <property type="entry name" value="Tropomyosin"/>
    <property type="match status" value="1"/>
</dbReference>
<feature type="compositionally biased region" description="Polar residues" evidence="2">
    <location>
        <begin position="66"/>
        <end position="76"/>
    </location>
</feature>
<protein>
    <submittedName>
        <fullName evidence="3">Uncharacterized protein</fullName>
    </submittedName>
</protein>
<keyword evidence="1" id="KW-0175">Coiled coil</keyword>
<evidence type="ECO:0000256" key="2">
    <source>
        <dbReference type="SAM" id="MobiDB-lite"/>
    </source>
</evidence>
<feature type="compositionally biased region" description="Basic and acidic residues" evidence="2">
    <location>
        <begin position="34"/>
        <end position="58"/>
    </location>
</feature>
<feature type="coiled-coil region" evidence="1">
    <location>
        <begin position="225"/>
        <end position="399"/>
    </location>
</feature>
<feature type="compositionally biased region" description="Polar residues" evidence="2">
    <location>
        <begin position="114"/>
        <end position="125"/>
    </location>
</feature>
<proteinExistence type="predicted"/>
<gene>
    <name evidence="3" type="ORF">QTG54_013907</name>
</gene>
<dbReference type="EMBL" id="JATAAI010000034">
    <property type="protein sequence ID" value="KAK1735293.1"/>
    <property type="molecule type" value="Genomic_DNA"/>
</dbReference>
<evidence type="ECO:0000256" key="1">
    <source>
        <dbReference type="SAM" id="Coils"/>
    </source>
</evidence>
<comment type="caution">
    <text evidence="3">The sequence shown here is derived from an EMBL/GenBank/DDBJ whole genome shotgun (WGS) entry which is preliminary data.</text>
</comment>
<reference evidence="3" key="1">
    <citation type="submission" date="2023-06" db="EMBL/GenBank/DDBJ databases">
        <title>Survivors Of The Sea: Transcriptome response of Skeletonema marinoi to long-term dormancy.</title>
        <authorList>
            <person name="Pinder M.I.M."/>
            <person name="Kourtchenko O."/>
            <person name="Robertson E.K."/>
            <person name="Larsson T."/>
            <person name="Maumus F."/>
            <person name="Osuna-Cruz C.M."/>
            <person name="Vancaester E."/>
            <person name="Stenow R."/>
            <person name="Vandepoele K."/>
            <person name="Ploug H."/>
            <person name="Bruchert V."/>
            <person name="Godhe A."/>
            <person name="Topel M."/>
        </authorList>
    </citation>
    <scope>NUCLEOTIDE SEQUENCE</scope>
    <source>
        <strain evidence="3">R05AC</strain>
    </source>
</reference>
<feature type="region of interest" description="Disordered" evidence="2">
    <location>
        <begin position="1"/>
        <end position="163"/>
    </location>
</feature>